<dbReference type="Proteomes" id="UP001305414">
    <property type="component" value="Unassembled WGS sequence"/>
</dbReference>
<evidence type="ECO:0000313" key="1">
    <source>
        <dbReference type="EMBL" id="KAK5636148.1"/>
    </source>
</evidence>
<evidence type="ECO:0000313" key="2">
    <source>
        <dbReference type="Proteomes" id="UP001305414"/>
    </source>
</evidence>
<sequence>MPQMHRSFIAFVLWNRRSEANSPRIYIRAPVKIVISHELQKILQMRLVRLEPLLHDSPLLKKFGEPRHYYRIKHVDLEIKSISNIEAIEGNALHQGDFSDISVVAIIYISPIAHGQGVVDG</sequence>
<keyword evidence="2" id="KW-1185">Reference proteome</keyword>
<proteinExistence type="predicted"/>
<reference evidence="1 2" key="1">
    <citation type="submission" date="2023-10" db="EMBL/GenBank/DDBJ databases">
        <title>Draft genome sequence of Xylaria bambusicola isolate GMP-LS, the root and basal stem rot pathogen of sugarcane in Indonesia.</title>
        <authorList>
            <person name="Selvaraj P."/>
            <person name="Muralishankar V."/>
            <person name="Muruganantham S."/>
            <person name="Sp S."/>
            <person name="Haryani S."/>
            <person name="Lau K.J.X."/>
            <person name="Naqvi N.I."/>
        </authorList>
    </citation>
    <scope>NUCLEOTIDE SEQUENCE [LARGE SCALE GENOMIC DNA]</scope>
    <source>
        <strain evidence="1">GMP-LS</strain>
    </source>
</reference>
<organism evidence="1 2">
    <name type="scientific">Xylaria bambusicola</name>
    <dbReference type="NCBI Taxonomy" id="326684"/>
    <lineage>
        <taxon>Eukaryota</taxon>
        <taxon>Fungi</taxon>
        <taxon>Dikarya</taxon>
        <taxon>Ascomycota</taxon>
        <taxon>Pezizomycotina</taxon>
        <taxon>Sordariomycetes</taxon>
        <taxon>Xylariomycetidae</taxon>
        <taxon>Xylariales</taxon>
        <taxon>Xylariaceae</taxon>
        <taxon>Xylaria</taxon>
    </lineage>
</organism>
<dbReference type="EMBL" id="JAWHQM010000063">
    <property type="protein sequence ID" value="KAK5636148.1"/>
    <property type="molecule type" value="Genomic_DNA"/>
</dbReference>
<protein>
    <submittedName>
        <fullName evidence="1">Uncharacterized protein</fullName>
    </submittedName>
</protein>
<comment type="caution">
    <text evidence="1">The sequence shown here is derived from an EMBL/GenBank/DDBJ whole genome shotgun (WGS) entry which is preliminary data.</text>
</comment>
<dbReference type="AlphaFoldDB" id="A0AAN7UVK3"/>
<accession>A0AAN7UVK3</accession>
<name>A0AAN7UVK3_9PEZI</name>
<gene>
    <name evidence="1" type="ORF">RRF57_011860</name>
</gene>